<gene>
    <name evidence="2" type="ORF">PGT21_024956</name>
</gene>
<evidence type="ECO:0000313" key="2">
    <source>
        <dbReference type="EMBL" id="KAA1101582.1"/>
    </source>
</evidence>
<dbReference type="EMBL" id="VSWC01000053">
    <property type="protein sequence ID" value="KAA1101582.1"/>
    <property type="molecule type" value="Genomic_DNA"/>
</dbReference>
<evidence type="ECO:0000313" key="3">
    <source>
        <dbReference type="Proteomes" id="UP000324748"/>
    </source>
</evidence>
<evidence type="ECO:0000256" key="1">
    <source>
        <dbReference type="SAM" id="MobiDB-lite"/>
    </source>
</evidence>
<comment type="caution">
    <text evidence="2">The sequence shown here is derived from an EMBL/GenBank/DDBJ whole genome shotgun (WGS) entry which is preliminary data.</text>
</comment>
<dbReference type="OrthoDB" id="2507079at2759"/>
<protein>
    <submittedName>
        <fullName evidence="2">Uncharacterized protein</fullName>
    </submittedName>
</protein>
<organism evidence="2 3">
    <name type="scientific">Puccinia graminis f. sp. tritici</name>
    <dbReference type="NCBI Taxonomy" id="56615"/>
    <lineage>
        <taxon>Eukaryota</taxon>
        <taxon>Fungi</taxon>
        <taxon>Dikarya</taxon>
        <taxon>Basidiomycota</taxon>
        <taxon>Pucciniomycotina</taxon>
        <taxon>Pucciniomycetes</taxon>
        <taxon>Pucciniales</taxon>
        <taxon>Pucciniaceae</taxon>
        <taxon>Puccinia</taxon>
    </lineage>
</organism>
<reference evidence="2 3" key="1">
    <citation type="submission" date="2019-05" db="EMBL/GenBank/DDBJ databases">
        <title>Emergence of the Ug99 lineage of the wheat stem rust pathogen through somatic hybridization.</title>
        <authorList>
            <person name="Li F."/>
            <person name="Upadhyaya N.M."/>
            <person name="Sperschneider J."/>
            <person name="Matny O."/>
            <person name="Nguyen-Phuc H."/>
            <person name="Mago R."/>
            <person name="Raley C."/>
            <person name="Miller M.E."/>
            <person name="Silverstein K.A.T."/>
            <person name="Henningsen E."/>
            <person name="Hirsch C.D."/>
            <person name="Visser B."/>
            <person name="Pretorius Z.A."/>
            <person name="Steffenson B.J."/>
            <person name="Schwessinger B."/>
            <person name="Dodds P.N."/>
            <person name="Figueroa M."/>
        </authorList>
    </citation>
    <scope>NUCLEOTIDE SEQUENCE [LARGE SCALE GENOMIC DNA]</scope>
    <source>
        <strain evidence="2">21-0</strain>
    </source>
</reference>
<accession>A0A5B0PLA5</accession>
<keyword evidence="3" id="KW-1185">Reference proteome</keyword>
<dbReference type="Proteomes" id="UP000324748">
    <property type="component" value="Unassembled WGS sequence"/>
</dbReference>
<dbReference type="AlphaFoldDB" id="A0A5B0PLA5"/>
<name>A0A5B0PLA5_PUCGR</name>
<sequence length="218" mass="24250">MSEYTPLINVGNTAFTQHREPSVASSGSSLIHPLDTRLDMPQPSPITPDNHLRSHHSVAESNTHFLEKEPEIPKYAGPTDSRRVVKIKPLDKELFFDGTNMPIEKFIKRYERAGEADGASATDLAKQIISFVRGGDLKDEVEEMEGYETVEWEELKKQLLDRFGKSLPLVKYTKQDLKDLVNTAGVDKRTPTPMAHANLHASCRLVGVPACTPNMGPS</sequence>
<feature type="region of interest" description="Disordered" evidence="1">
    <location>
        <begin position="18"/>
        <end position="53"/>
    </location>
</feature>
<proteinExistence type="predicted"/>